<feature type="binding site" evidence="4">
    <location>
        <position position="59"/>
    </location>
    <ligand>
        <name>Zn(2+)</name>
        <dbReference type="ChEBI" id="CHEBI:29105"/>
    </ligand>
</feature>
<keyword evidence="4" id="KW-0863">Zinc-finger</keyword>
<accession>A0AAF0I9Q8</accession>
<evidence type="ECO:0000313" key="5">
    <source>
        <dbReference type="EMBL" id="WEU39743.1"/>
    </source>
</evidence>
<feature type="binding site" evidence="4">
    <location>
        <position position="41"/>
    </location>
    <ligand>
        <name>Zn(2+)</name>
        <dbReference type="ChEBI" id="CHEBI:29105"/>
    </ligand>
</feature>
<dbReference type="Proteomes" id="UP000186851">
    <property type="component" value="Chromosome"/>
</dbReference>
<dbReference type="GO" id="GO:0070180">
    <property type="term" value="F:large ribosomal subunit rRNA binding"/>
    <property type="evidence" value="ECO:0007669"/>
    <property type="project" value="UniProtKB-UniRule"/>
</dbReference>
<dbReference type="GO" id="GO:0006412">
    <property type="term" value="P:translation"/>
    <property type="evidence" value="ECO:0007669"/>
    <property type="project" value="UniProtKB-UniRule"/>
</dbReference>
<dbReference type="HAMAP" id="MF_00327">
    <property type="entry name" value="Ribosomal_eL43"/>
    <property type="match status" value="1"/>
</dbReference>
<reference evidence="5" key="1">
    <citation type="journal article" date="2017" name="Nature">
        <title>Asgard archaea illuminate the origin of eukaryotic cellular complexity.</title>
        <authorList>
            <person name="Zaremba-Niedzwiedzka K."/>
            <person name="Caceres E.F."/>
            <person name="Saw J.H."/>
            <person name="Backstrom D."/>
            <person name="Juzokaite L."/>
            <person name="Vancaester E."/>
            <person name="Seitz K.W."/>
            <person name="Anantharaman K."/>
            <person name="Starnawski P."/>
            <person name="Kjeldsen K.U."/>
            <person name="Scott M.B."/>
            <person name="Nunoura T."/>
            <person name="Banfield J.F."/>
            <person name="Schramm A."/>
            <person name="Baker B.J."/>
            <person name="Spang A."/>
            <person name="Ettema T.J.G."/>
        </authorList>
    </citation>
    <scope>NUCLEOTIDE SEQUENCE</scope>
    <source>
        <strain evidence="5">LCB_4</strain>
    </source>
</reference>
<dbReference type="GO" id="GO:0008270">
    <property type="term" value="F:zinc ion binding"/>
    <property type="evidence" value="ECO:0007669"/>
    <property type="project" value="UniProtKB-UniRule"/>
</dbReference>
<evidence type="ECO:0000256" key="3">
    <source>
        <dbReference type="ARBA" id="ARBA00023274"/>
    </source>
</evidence>
<feature type="binding site" evidence="4">
    <location>
        <position position="56"/>
    </location>
    <ligand>
        <name>Zn(2+)</name>
        <dbReference type="ChEBI" id="CHEBI:29105"/>
    </ligand>
</feature>
<dbReference type="Pfam" id="PF01780">
    <property type="entry name" value="Ribosomal_L37ae"/>
    <property type="match status" value="1"/>
</dbReference>
<dbReference type="EMBL" id="CP091871">
    <property type="protein sequence ID" value="WEU39743.1"/>
    <property type="molecule type" value="Genomic_DNA"/>
</dbReference>
<protein>
    <recommendedName>
        <fullName evidence="4">Large ribosomal subunit protein eL43</fullName>
    </recommendedName>
</protein>
<keyword evidence="4" id="KW-0479">Metal-binding</keyword>
<organism evidence="5 6">
    <name type="scientific">Odinarchaeota yellowstonii (strain LCB_4)</name>
    <dbReference type="NCBI Taxonomy" id="1841599"/>
    <lineage>
        <taxon>Archaea</taxon>
        <taxon>Promethearchaeati</taxon>
        <taxon>Candidatus Odinarchaeota</taxon>
        <taxon>Candidatus Odinarchaeia</taxon>
        <taxon>Candidatus Odinarchaeales</taxon>
        <taxon>Candidatus Odinarchaeaceae</taxon>
        <taxon>Candidatus Odinarchaeum</taxon>
    </lineage>
</organism>
<reference evidence="5" key="2">
    <citation type="journal article" date="2022" name="Nat. Microbiol.">
        <title>A closed Candidatus Odinarchaeum chromosome exposes Asgard archaeal viruses.</title>
        <authorList>
            <person name="Tamarit D."/>
            <person name="Caceres E.F."/>
            <person name="Krupovic M."/>
            <person name="Nijland R."/>
            <person name="Eme L."/>
            <person name="Robinson N.P."/>
            <person name="Ettema T.J.G."/>
        </authorList>
    </citation>
    <scope>NUCLEOTIDE SEQUENCE</scope>
    <source>
        <strain evidence="5">LCB_4</strain>
    </source>
</reference>
<comment type="similarity">
    <text evidence="4">Belongs to the eukaryotic ribosomal protein eL43 family. Putative zinc-binding subfamily.</text>
</comment>
<dbReference type="SUPFAM" id="SSF57829">
    <property type="entry name" value="Zn-binding ribosomal proteins"/>
    <property type="match status" value="1"/>
</dbReference>
<dbReference type="GO" id="GO:0005840">
    <property type="term" value="C:ribosome"/>
    <property type="evidence" value="ECO:0007669"/>
    <property type="project" value="UniProtKB-KW"/>
</dbReference>
<dbReference type="InterPro" id="IPR011331">
    <property type="entry name" value="Ribosomal_eL37/eL43"/>
</dbReference>
<dbReference type="InterPro" id="IPR002674">
    <property type="entry name" value="Ribosomal_eL43"/>
</dbReference>
<dbReference type="GO" id="GO:0003735">
    <property type="term" value="F:structural constituent of ribosome"/>
    <property type="evidence" value="ECO:0007669"/>
    <property type="project" value="InterPro"/>
</dbReference>
<dbReference type="NCBIfam" id="NF003058">
    <property type="entry name" value="PRK03976.1"/>
    <property type="match status" value="1"/>
</dbReference>
<comment type="subunit">
    <text evidence="4">Part of the 50S ribosomal subunit.</text>
</comment>
<comment type="function">
    <text evidence="4">Binds to the 23S rRNA.</text>
</comment>
<dbReference type="AlphaFoldDB" id="A0AAF0I9Q8"/>
<dbReference type="PANTHER" id="PTHR48129:SF1">
    <property type="entry name" value="LARGE RIBOSOMAL SUBUNIT PROTEIN EL43"/>
    <property type="match status" value="1"/>
</dbReference>
<dbReference type="NCBIfam" id="TIGR00280">
    <property type="entry name" value="eL43_euk_arch"/>
    <property type="match status" value="1"/>
</dbReference>
<gene>
    <name evidence="4" type="primary">rpl37ae</name>
    <name evidence="5" type="ORF">OdinLCB4_004475</name>
</gene>
<dbReference type="InterPro" id="IPR050522">
    <property type="entry name" value="Ribosomal_protein_eL43"/>
</dbReference>
<name>A0AAF0I9Q8_ODILC</name>
<keyword evidence="2 4" id="KW-0689">Ribosomal protein</keyword>
<keyword evidence="4" id="KW-0699">rRNA-binding</keyword>
<evidence type="ECO:0000313" key="6">
    <source>
        <dbReference type="Proteomes" id="UP000186851"/>
    </source>
</evidence>
<feature type="binding site" evidence="4">
    <location>
        <position position="38"/>
    </location>
    <ligand>
        <name>Zn(2+)</name>
        <dbReference type="ChEBI" id="CHEBI:29105"/>
    </ligand>
</feature>
<dbReference type="Gene3D" id="2.20.25.30">
    <property type="match status" value="1"/>
</dbReference>
<evidence type="ECO:0000256" key="2">
    <source>
        <dbReference type="ARBA" id="ARBA00022980"/>
    </source>
</evidence>
<dbReference type="PANTHER" id="PTHR48129">
    <property type="entry name" value="60S RIBOSOMAL PROTEIN L37A"/>
    <property type="match status" value="1"/>
</dbReference>
<dbReference type="InterPro" id="IPR011332">
    <property type="entry name" value="Ribosomal_zn-bd"/>
</dbReference>
<sequence>MGHTKKVGSAGRFGARYGVRIRKLVSRIEAKMRSPHKCPRCSTPKVKRIGLGIWQCKKCNHKFAGGCWLPQTEAGKISLRASSSAESEA</sequence>
<keyword evidence="3 4" id="KW-0687">Ribonucleoprotein</keyword>
<comment type="cofactor">
    <cofactor evidence="4">
        <name>Zn(2+)</name>
        <dbReference type="ChEBI" id="CHEBI:29105"/>
    </cofactor>
    <text evidence="4">Binds 1 zinc ion per subunit.</text>
</comment>
<evidence type="ECO:0000256" key="1">
    <source>
        <dbReference type="ARBA" id="ARBA00022884"/>
    </source>
</evidence>
<evidence type="ECO:0000256" key="4">
    <source>
        <dbReference type="HAMAP-Rule" id="MF_00327"/>
    </source>
</evidence>
<proteinExistence type="inferred from homology"/>
<keyword evidence="4" id="KW-0862">Zinc</keyword>
<feature type="zinc finger region" description="C4-type" evidence="4">
    <location>
        <begin position="38"/>
        <end position="59"/>
    </location>
</feature>
<dbReference type="KEGG" id="oyw:OdinLCB4_004475"/>
<dbReference type="GO" id="GO:1990904">
    <property type="term" value="C:ribonucleoprotein complex"/>
    <property type="evidence" value="ECO:0007669"/>
    <property type="project" value="UniProtKB-KW"/>
</dbReference>
<keyword evidence="1 4" id="KW-0694">RNA-binding</keyword>